<feature type="compositionally biased region" description="Basic and acidic residues" evidence="3">
    <location>
        <begin position="1613"/>
        <end position="1664"/>
    </location>
</feature>
<dbReference type="Pfam" id="PF09479">
    <property type="entry name" value="Flg_new"/>
    <property type="match status" value="1"/>
</dbReference>
<feature type="compositionally biased region" description="Basic and acidic residues" evidence="3">
    <location>
        <begin position="1869"/>
        <end position="1887"/>
    </location>
</feature>
<feature type="compositionally biased region" description="Basic and acidic residues" evidence="3">
    <location>
        <begin position="1930"/>
        <end position="1964"/>
    </location>
</feature>
<feature type="domain" description="Atypical Rib" evidence="5">
    <location>
        <begin position="1327"/>
        <end position="1391"/>
    </location>
</feature>
<dbReference type="KEGG" id="apr:Apre_1411"/>
<dbReference type="InterPro" id="IPR044024">
    <property type="entry name" value="aRib"/>
</dbReference>
<sequence>MDTNDKLVKIIEYKKLKGSIRKPKYATRKLSIGLVSCMLGYALLVSPTSVEATEGNANAKTEVVERGDIEEVETPDEGEAKVEVPVATPEPDEEVITEADNFNAELEKLTAKVGDSSIDYKKAIKNLPEDAKLTVKAPADTKEAGEKTVEATITFADGSEKDLKITVDVKAEEKLEKSNDGADKKEVPTEEQRKQDLANYLTRIEKSTNQEEIDAILEEAADKYKDIDFAPLLNAGIQISEKTEPQALKESNPDEKEFTEAKAKENWDQELKDKGYWKLAEGQRFRRVSASDPVSIYDINYDGTFADAEGNTNLRFIYNELNGVGSGVWHRIVVNFGDLTDKIDFEKSYVVGEDGKTTEKFYDVNGEKRLDITKLYSGPRAGKRVNFPMNIVLKDGKSINEIPKENYIVQLRLVNKARPNVAEGTEIYTYAPKGTSVDYSSYTKVTSVDLSDNISSTVLEGPKQEKGERIAIQRSYMSEFIANPKEYDDSTQIGILRTEYLGKRGGSIGENIKDVDGKPIGFAQVFDAKLVDYLKEDTNGNVAYTNVLTNDRKQGSWVKKIGIKKADITIKDGLAYVVIARNDSVNAFKNNEIKAVGVPTLDQYINQSGIYFSSIDYLIDKTKLNEEFTPGKRKTDFSMAAGWVEPNTKGWTIFEKTFDEDFVVPKGEKYTINTTNVPEGGQVIIQVGDKNQAILRNKQGYYNSTVSFWKQGVDSVDETSPGTYEFTLREGATIKKGEGIRVLLPDTPDHTSPVSFVNQHNADGGTELKVESNSGNIKVKLNNSANGDIKLKYTLKGETEQSEIVYKKKLVGWEKPNDPDNILEGLGKAWITKSKLEPGTKILVEHYDASGKKVDSLESYIIYKELEKSPERYTNIAWVDSTDTLSEVSMRKSLYKPYQVIFTNDYAEGTDDFYKDPKALPSDNTEFMKTTDKIQGYTKYDGGLIRMRTELLDDIALLGKTQALANEYDKDGNVTTDNSSKLTLKGANGEKEYRVYRYDIDLNKLGEISKAGTSARDVDAEGNNKLVLKKDMKLYFNASDGSSLPTELVESRVRTRVLFDTTDGKFADASTRSVRIAPDNVKYLEDAGYTANGFTGANVAEGTGDKFAENPTAEGKTFLGWVTEAGKAELGATTVKSDAFNKLSADKKFTSETPITTHQVVYAIYSDEKLVTFDANGGKFDDNSTTKTDDITDGVQAPTPTQEGKEFVGWASKPDAIEAEAGILDKVTEGQTVYAVWKDAKTQTDAQKNPAVDPTKTEVANKDKLTEDEKAKVVEEVKKANPEAKDVTVDDKGNATLTYEDGTTNEIPGEKTVTEKAKTDAEKNPAVDPTKTEVANKDKLTEDEKAKVVEEVKKANPEAKDVTVDDKGNATLTYEDGTTNEIPGEKTVTEKAKTDAEKNPAVDPTKTEVANKDKLTEDEKAKVVEEVKKANPEAKDVTVDDKGNATLTYEDGTTNEIPGEKTVTEKAKTDAEKNPAVDPTKTEVANKDKLTEDEKAKVVEEVKKANPEAKDVTVDDKGNATLTYEDGTTNEIPADKTVTEKAKTDVDKRPLQNEVDKKDDTKASDKYKNADQDKKDAYDKALEDAKKVLEDPNASQEDVNKAKDALTSAEEALNGKKTPEVDKSALQKEVAKENTTKDTDKYKNADQNKKDAYDKALEDAKKVLENPNASQEDVNKAKDALTAAEEALNGEKTPEVDKSALQKEVDKENTTKDTDKYKNADQDKKDAYNKALADAEKVLKDPNASQDDVNKAKQALEDAEKALNGESTSVDKKALEAEAAKKDTTKASDKYTNADQDKKDAYNKALADAEKVLQDPNASQDDVNKAKKALEDAEKALNGESTSVDKKALEAEAAKKDTTKASDKYTNADQDKKDAYNKALADAEKVLQDPNASQDDVNKAKKALEEAEKALNGKASDVSDNISPNLPGKTEVEDKDNLTEEEKGKVKEEVKKANPKAKDVDVDNKGNATLIYPDGSKNYISSDKTVSEKEKSIKDKTDAEGNLAVAPSKKLGVADKGNLTDAERREIADNVKKANPNAKEVIVDAQGKATLVYPDGSRNFIPASELIYEKAKGLVADKTVQTTNKTGKAANTNVKTGVESLTGVMATLATAVGGLFVSKKRKDDDR</sequence>
<feature type="compositionally biased region" description="Basic and acidic residues" evidence="3">
    <location>
        <begin position="1748"/>
        <end position="1789"/>
    </location>
</feature>
<dbReference type="OrthoDB" id="1688820at2"/>
<dbReference type="Pfam" id="PF07554">
    <property type="entry name" value="FIVAR"/>
    <property type="match status" value="5"/>
</dbReference>
<dbReference type="Proteomes" id="UP000002294">
    <property type="component" value="Chromosome"/>
</dbReference>
<feature type="compositionally biased region" description="Polar residues" evidence="3">
    <location>
        <begin position="1520"/>
        <end position="1531"/>
    </location>
</feature>
<evidence type="ECO:0000259" key="4">
    <source>
        <dbReference type="Pfam" id="PF08428"/>
    </source>
</evidence>
<evidence type="ECO:0000256" key="1">
    <source>
        <dbReference type="ARBA" id="ARBA00004196"/>
    </source>
</evidence>
<feature type="compositionally biased region" description="Basic and acidic residues" evidence="3">
    <location>
        <begin position="1533"/>
        <end position="1590"/>
    </location>
</feature>
<feature type="compositionally biased region" description="Basic and acidic residues" evidence="3">
    <location>
        <begin position="1458"/>
        <end position="1518"/>
    </location>
</feature>
<feature type="domain" description="Atypical Rib" evidence="5">
    <location>
        <begin position="1252"/>
        <end position="1316"/>
    </location>
</feature>
<feature type="compositionally biased region" description="Basic and acidic residues" evidence="3">
    <location>
        <begin position="1822"/>
        <end position="1863"/>
    </location>
</feature>
<dbReference type="EMBL" id="CP001708">
    <property type="protein sequence ID" value="ACV29434.1"/>
    <property type="molecule type" value="Genomic_DNA"/>
</dbReference>
<feature type="domain" description="Rib" evidence="4">
    <location>
        <begin position="98"/>
        <end position="170"/>
    </location>
</feature>
<keyword evidence="7" id="KW-1185">Reference proteome</keyword>
<evidence type="ECO:0000256" key="2">
    <source>
        <dbReference type="ARBA" id="ARBA00022729"/>
    </source>
</evidence>
<proteinExistence type="predicted"/>
<feature type="compositionally biased region" description="Polar residues" evidence="3">
    <location>
        <begin position="1370"/>
        <end position="1381"/>
    </location>
</feature>
<feature type="domain" description="Atypical Rib" evidence="5">
    <location>
        <begin position="1923"/>
        <end position="1989"/>
    </location>
</feature>
<evidence type="ECO:0000259" key="5">
    <source>
        <dbReference type="Pfam" id="PF18938"/>
    </source>
</evidence>
<feature type="region of interest" description="Disordered" evidence="3">
    <location>
        <begin position="1316"/>
        <end position="1339"/>
    </location>
</feature>
<feature type="region of interest" description="Disordered" evidence="3">
    <location>
        <begin position="54"/>
        <end position="80"/>
    </location>
</feature>
<evidence type="ECO:0000313" key="7">
    <source>
        <dbReference type="Proteomes" id="UP000002294"/>
    </source>
</evidence>
<feature type="compositionally biased region" description="Basic and acidic residues" evidence="3">
    <location>
        <begin position="1795"/>
        <end position="1813"/>
    </location>
</feature>
<reference evidence="6 7" key="1">
    <citation type="journal article" date="2009" name="Stand. Genomic Sci.">
        <title>Complete genome sequence of Anaerococcus prevotii type strain (PC1).</title>
        <authorList>
            <person name="Labutti K."/>
            <person name="Pukall R."/>
            <person name="Steenblock K."/>
            <person name="Glavina Del Rio T."/>
            <person name="Tice H."/>
            <person name="Copeland A."/>
            <person name="Cheng J.F."/>
            <person name="Lucas S."/>
            <person name="Chen F."/>
            <person name="Nolan M."/>
            <person name="Bruce D."/>
            <person name="Goodwin L."/>
            <person name="Pitluck S."/>
            <person name="Ivanova N."/>
            <person name="Mavromatis K."/>
            <person name="Ovchinnikova G."/>
            <person name="Pati A."/>
            <person name="Chen A."/>
            <person name="Palaniappan K."/>
            <person name="Land M."/>
            <person name="Hauser L."/>
            <person name="Chang Y.J."/>
            <person name="Jeffries C.D."/>
            <person name="Chain P."/>
            <person name="Saunders E."/>
            <person name="Brettin T."/>
            <person name="Detter J.C."/>
            <person name="Han C."/>
            <person name="Goker M."/>
            <person name="Bristow J."/>
            <person name="Eisen J.A."/>
            <person name="Markowitz V."/>
            <person name="Hugenholtz P."/>
            <person name="Kyrpides N.C."/>
            <person name="Klenk H.P."/>
            <person name="Lapidus A."/>
        </authorList>
    </citation>
    <scope>NUCLEOTIDE SEQUENCE [LARGE SCALE GENOMIC DNA]</scope>
    <source>
        <strain evidence="7">ATCC 9321 / DSM 20548 / JCM 6508 / NCTC 11806 / PC1</strain>
    </source>
</reference>
<dbReference type="GO" id="GO:0030313">
    <property type="term" value="C:cell envelope"/>
    <property type="evidence" value="ECO:0007669"/>
    <property type="project" value="UniProtKB-SubCell"/>
</dbReference>
<dbReference type="Pfam" id="PF18938">
    <property type="entry name" value="aRib"/>
    <property type="match status" value="6"/>
</dbReference>
<gene>
    <name evidence="6" type="ordered locus">Apre_1411</name>
</gene>
<evidence type="ECO:0000313" key="6">
    <source>
        <dbReference type="EMBL" id="ACV29434.1"/>
    </source>
</evidence>
<dbReference type="Gene3D" id="1.20.5.420">
    <property type="entry name" value="Immunoglobulin FC, subunit C"/>
    <property type="match status" value="2"/>
</dbReference>
<feature type="domain" description="Atypical Rib" evidence="5">
    <location>
        <begin position="1402"/>
        <end position="1466"/>
    </location>
</feature>
<protein>
    <submittedName>
        <fullName evidence="6">Sugar-binding domain protein</fullName>
    </submittedName>
</protein>
<dbReference type="InterPro" id="IPR042229">
    <property type="entry name" value="Listeria/Bacterioides_rpt_sf"/>
</dbReference>
<dbReference type="InterPro" id="IPR059115">
    <property type="entry name" value="Rib"/>
</dbReference>
<feature type="domain" description="Atypical Rib" evidence="5">
    <location>
        <begin position="1477"/>
        <end position="1541"/>
    </location>
</feature>
<keyword evidence="2" id="KW-0732">Signal</keyword>
<dbReference type="Pfam" id="PF08428">
    <property type="entry name" value="Rib"/>
    <property type="match status" value="1"/>
</dbReference>
<feature type="compositionally biased region" description="Basic and acidic residues" evidence="3">
    <location>
        <begin position="1434"/>
        <end position="1443"/>
    </location>
</feature>
<name>C7RE21_ANAPD</name>
<dbReference type="Gene3D" id="2.60.40.4270">
    <property type="entry name" value="Listeria-Bacteroides repeat domain"/>
    <property type="match status" value="1"/>
</dbReference>
<dbReference type="Gene3D" id="1.20.120.1850">
    <property type="entry name" value="Ebh helix bundles repeating unit (S and A modules)"/>
    <property type="match status" value="3"/>
</dbReference>
<dbReference type="STRING" id="525919.Apre_1411"/>
<evidence type="ECO:0000256" key="3">
    <source>
        <dbReference type="SAM" id="MobiDB-lite"/>
    </source>
</evidence>
<feature type="domain" description="Atypical Rib" evidence="5">
    <location>
        <begin position="2005"/>
        <end position="2070"/>
    </location>
</feature>
<feature type="compositionally biased region" description="Basic and acidic residues" evidence="3">
    <location>
        <begin position="1896"/>
        <end position="1911"/>
    </location>
</feature>
<dbReference type="RefSeq" id="WP_015778332.1">
    <property type="nucleotide sequence ID" value="NC_013171.1"/>
</dbReference>
<feature type="compositionally biased region" description="Basic and acidic residues" evidence="3">
    <location>
        <begin position="1985"/>
        <end position="1999"/>
    </location>
</feature>
<dbReference type="InterPro" id="IPR013378">
    <property type="entry name" value="InlB-like_B-rpt"/>
</dbReference>
<feature type="compositionally biased region" description="Basic and acidic residues" evidence="3">
    <location>
        <begin position="1692"/>
        <end position="1740"/>
    </location>
</feature>
<feature type="region of interest" description="Disordered" evidence="3">
    <location>
        <begin position="1434"/>
        <end position="2001"/>
    </location>
</feature>
<dbReference type="HOGENOM" id="CLU_000665_0_0_9"/>
<dbReference type="Gene3D" id="3.10.20.890">
    <property type="match status" value="6"/>
</dbReference>
<organism evidence="6 7">
    <name type="scientific">Anaerococcus prevotii (strain ATCC 9321 / DSM 20548 / JCM 6508 / NCTC 11806 / PC1)</name>
    <name type="common">Peptostreptococcus prevotii</name>
    <name type="synonym">Peptococcus prevotii</name>
    <dbReference type="NCBI Taxonomy" id="525919"/>
    <lineage>
        <taxon>Bacteria</taxon>
        <taxon>Bacillati</taxon>
        <taxon>Bacillota</taxon>
        <taxon>Tissierellia</taxon>
        <taxon>Tissierellales</taxon>
        <taxon>Peptoniphilaceae</taxon>
        <taxon>Anaerococcus</taxon>
    </lineage>
</organism>
<dbReference type="eggNOG" id="COG1196">
    <property type="taxonomic scope" value="Bacteria"/>
</dbReference>
<feature type="region of interest" description="Disordered" evidence="3">
    <location>
        <begin position="1184"/>
        <end position="1203"/>
    </location>
</feature>
<accession>C7RE21</accession>
<feature type="compositionally biased region" description="Basic and acidic residues" evidence="3">
    <location>
        <begin position="1359"/>
        <end position="1368"/>
    </location>
</feature>
<feature type="region of interest" description="Disordered" evidence="3">
    <location>
        <begin position="172"/>
        <end position="194"/>
    </location>
</feature>
<feature type="region of interest" description="Disordered" evidence="3">
    <location>
        <begin position="1359"/>
        <end position="1385"/>
    </location>
</feature>
<feature type="compositionally biased region" description="Polar residues" evidence="3">
    <location>
        <begin position="1445"/>
        <end position="1456"/>
    </location>
</feature>
<dbReference type="InterPro" id="IPR009063">
    <property type="entry name" value="Ig/albumin-bd_sf"/>
</dbReference>
<dbReference type="SUPFAM" id="SSF46997">
    <property type="entry name" value="Bacterial immunoglobulin/albumin-binding domains"/>
    <property type="match status" value="5"/>
</dbReference>
<comment type="subcellular location">
    <subcellularLocation>
        <location evidence="1">Cell envelope</location>
    </subcellularLocation>
</comment>